<protein>
    <submittedName>
        <fullName evidence="2">Enoyl-CoA hydratase/isomerase family protein</fullName>
    </submittedName>
</protein>
<evidence type="ECO:0000256" key="1">
    <source>
        <dbReference type="ARBA" id="ARBA00005254"/>
    </source>
</evidence>
<proteinExistence type="inferred from homology"/>
<keyword evidence="3" id="KW-1185">Reference proteome</keyword>
<organism evidence="2 3">
    <name type="scientific">Zhongshania marina</name>
    <dbReference type="NCBI Taxonomy" id="2304603"/>
    <lineage>
        <taxon>Bacteria</taxon>
        <taxon>Pseudomonadati</taxon>
        <taxon>Pseudomonadota</taxon>
        <taxon>Gammaproteobacteria</taxon>
        <taxon>Cellvibrionales</taxon>
        <taxon>Spongiibacteraceae</taxon>
        <taxon>Zhongshania</taxon>
    </lineage>
</organism>
<sequence length="264" mass="28527">MLAMIKIDQPAPHVKRLLINRAEKRNAIDYDVRQSMIEALQQVQADPNCRAIVLGGVEGVFSAGGDVPSMAGLDEAGARARMSHIHSLCRLVADSRVPVVSAVEGFCAGAAVGLALLGDHIVVGKSTKILFPFMRLGLVPDWGTLRTLPARVGVATAKRIMTNGKMILAPEALQIGLADTDAGEEDIMAVAVAQAAQMARLPTEAFYRIKQRLMHPSASFEEEWQREEDDQAALLTGDDFKEGFAAFSEKRDPDFCKPSESNNA</sequence>
<comment type="caution">
    <text evidence="2">The sequence shown here is derived from an EMBL/GenBank/DDBJ whole genome shotgun (WGS) entry which is preliminary data.</text>
</comment>
<dbReference type="InterPro" id="IPR014748">
    <property type="entry name" value="Enoyl-CoA_hydra_C"/>
</dbReference>
<dbReference type="SUPFAM" id="SSF52096">
    <property type="entry name" value="ClpP/crotonase"/>
    <property type="match status" value="1"/>
</dbReference>
<dbReference type="InterPro" id="IPR029045">
    <property type="entry name" value="ClpP/crotonase-like_dom_sf"/>
</dbReference>
<dbReference type="Gene3D" id="1.10.12.10">
    <property type="entry name" value="Lyase 2-enoyl-coa Hydratase, Chain A, domain 2"/>
    <property type="match status" value="1"/>
</dbReference>
<reference evidence="2 3" key="1">
    <citation type="submission" date="2018-10" db="EMBL/GenBank/DDBJ databases">
        <title>Draft genome sequence of Zhongshania sp. DSW25-10.</title>
        <authorList>
            <person name="Oh J."/>
        </authorList>
    </citation>
    <scope>NUCLEOTIDE SEQUENCE [LARGE SCALE GENOMIC DNA]</scope>
    <source>
        <strain evidence="2 3">DSW25-10</strain>
    </source>
</reference>
<evidence type="ECO:0000313" key="2">
    <source>
        <dbReference type="EMBL" id="RNL59461.1"/>
    </source>
</evidence>
<dbReference type="Proteomes" id="UP000274695">
    <property type="component" value="Unassembled WGS sequence"/>
</dbReference>
<accession>A0ABX9VZ02</accession>
<name>A0ABX9VZ02_9GAMM</name>
<evidence type="ECO:0000313" key="3">
    <source>
        <dbReference type="Proteomes" id="UP000274695"/>
    </source>
</evidence>
<dbReference type="PANTHER" id="PTHR43459">
    <property type="entry name" value="ENOYL-COA HYDRATASE"/>
    <property type="match status" value="1"/>
</dbReference>
<comment type="similarity">
    <text evidence="1">Belongs to the enoyl-CoA hydratase/isomerase family.</text>
</comment>
<dbReference type="CDD" id="cd06558">
    <property type="entry name" value="crotonase-like"/>
    <property type="match status" value="1"/>
</dbReference>
<dbReference type="EMBL" id="RHGB01000021">
    <property type="protein sequence ID" value="RNL59461.1"/>
    <property type="molecule type" value="Genomic_DNA"/>
</dbReference>
<gene>
    <name evidence="2" type="ORF">D0911_16050</name>
</gene>
<dbReference type="PANTHER" id="PTHR43459:SF1">
    <property type="entry name" value="EG:BACN32G11.4 PROTEIN"/>
    <property type="match status" value="1"/>
</dbReference>
<dbReference type="Gene3D" id="3.90.226.10">
    <property type="entry name" value="2-enoyl-CoA Hydratase, Chain A, domain 1"/>
    <property type="match status" value="1"/>
</dbReference>
<dbReference type="InterPro" id="IPR001753">
    <property type="entry name" value="Enoyl-CoA_hydra/iso"/>
</dbReference>
<dbReference type="Pfam" id="PF00378">
    <property type="entry name" value="ECH_1"/>
    <property type="match status" value="1"/>
</dbReference>